<organism evidence="7 8">
    <name type="scientific">Bacteroides coprosuis DSM 18011</name>
    <dbReference type="NCBI Taxonomy" id="679937"/>
    <lineage>
        <taxon>Bacteria</taxon>
        <taxon>Pseudomonadati</taxon>
        <taxon>Bacteroidota</taxon>
        <taxon>Bacteroidia</taxon>
        <taxon>Bacteroidales</taxon>
        <taxon>Bacteroidaceae</taxon>
        <taxon>Bacteroides</taxon>
    </lineage>
</organism>
<evidence type="ECO:0000256" key="2">
    <source>
        <dbReference type="ARBA" id="ARBA00010566"/>
    </source>
</evidence>
<proteinExistence type="inferred from homology"/>
<feature type="active site" evidence="6">
    <location>
        <position position="383"/>
    </location>
</feature>
<dbReference type="OrthoDB" id="9800864at2"/>
<evidence type="ECO:0000256" key="1">
    <source>
        <dbReference type="ARBA" id="ARBA00004751"/>
    </source>
</evidence>
<dbReference type="InterPro" id="IPR016143">
    <property type="entry name" value="Citrate_synth-like_sm_a-sub"/>
</dbReference>
<sequence length="447" mass="50896">MKDEFLIYKLSEKMKDCAKIDNDLFKKYDVKRGLRNDDGTGVLVGLTRIGNVVGYERIEGGGMKPIPGKLFYRGYDVEDLAHGVMADKRFGFEEVAYLLLSGDLPDRDELEDFRKLLVDNTALEHKTFMNILELEGSNIMNILARSVLELYTFDENPDDTSRDNLMRQSINLIAKFPTIIAYAYNMLRHATFGRSLHVRHPREELSLAANFLYMLMKDFTELDARTLDLLLMLHAEHGGGNNSTFSVRVTSSTGTDTYSAIAAGIGSLKGPLHGGANIQVVDMFHHLQENITNWSDIKEIDAYFERMLRKEVYNKSGLIYGIGHAVYTISDPRALLLRELARDLAKEKGREKEFAFLELLEDRAIKTFARVKANGKTVSSNVDFYSGFVYEMIGLPHEIYTPLFAMARIVGWCAHRNEELNFQGKRIIRPAYKTVVTDQDYVPLSRR</sequence>
<comment type="similarity">
    <text evidence="2 5">Belongs to the citrate synthase family.</text>
</comment>
<dbReference type="InterPro" id="IPR036969">
    <property type="entry name" value="Citrate_synthase_sf"/>
</dbReference>
<dbReference type="PANTHER" id="PTHR11739:SF4">
    <property type="entry name" value="CITRATE SYNTHASE, PEROXISOMAL"/>
    <property type="match status" value="1"/>
</dbReference>
<gene>
    <name evidence="7" type="ORF">Bcop_0080</name>
</gene>
<dbReference type="SUPFAM" id="SSF48256">
    <property type="entry name" value="Citrate synthase"/>
    <property type="match status" value="1"/>
</dbReference>
<dbReference type="GO" id="GO:0005975">
    <property type="term" value="P:carbohydrate metabolic process"/>
    <property type="evidence" value="ECO:0007669"/>
    <property type="project" value="TreeGrafter"/>
</dbReference>
<dbReference type="EMBL" id="CM001167">
    <property type="protein sequence ID" value="EGJ70299.1"/>
    <property type="molecule type" value="Genomic_DNA"/>
</dbReference>
<keyword evidence="3 5" id="KW-0808">Transferase</keyword>
<dbReference type="STRING" id="679937.Bcop_0080"/>
<dbReference type="Pfam" id="PF00285">
    <property type="entry name" value="Citrate_synt"/>
    <property type="match status" value="1"/>
</dbReference>
<dbReference type="InterPro" id="IPR016142">
    <property type="entry name" value="Citrate_synth-like_lrg_a-sub"/>
</dbReference>
<protein>
    <recommendedName>
        <fullName evidence="5">Citrate synthase</fullName>
    </recommendedName>
</protein>
<dbReference type="PANTHER" id="PTHR11739">
    <property type="entry name" value="CITRATE SYNTHASE"/>
    <property type="match status" value="1"/>
</dbReference>
<dbReference type="Gene3D" id="1.10.230.10">
    <property type="entry name" value="Cytochrome P450-Terp, domain 2"/>
    <property type="match status" value="1"/>
</dbReference>
<dbReference type="UniPathway" id="UPA00223"/>
<dbReference type="GO" id="GO:0005829">
    <property type="term" value="C:cytosol"/>
    <property type="evidence" value="ECO:0007669"/>
    <property type="project" value="TreeGrafter"/>
</dbReference>
<comment type="catalytic activity">
    <reaction evidence="4">
        <text>oxaloacetate + acetyl-CoA + H2O = citrate + CoA + H(+)</text>
        <dbReference type="Rhea" id="RHEA:16845"/>
        <dbReference type="ChEBI" id="CHEBI:15377"/>
        <dbReference type="ChEBI" id="CHEBI:15378"/>
        <dbReference type="ChEBI" id="CHEBI:16452"/>
        <dbReference type="ChEBI" id="CHEBI:16947"/>
        <dbReference type="ChEBI" id="CHEBI:57287"/>
        <dbReference type="ChEBI" id="CHEBI:57288"/>
        <dbReference type="EC" id="2.3.3.16"/>
    </reaction>
</comment>
<evidence type="ECO:0000256" key="4">
    <source>
        <dbReference type="ARBA" id="ARBA00049288"/>
    </source>
</evidence>
<evidence type="ECO:0000256" key="6">
    <source>
        <dbReference type="PIRSR" id="PIRSR001369-1"/>
    </source>
</evidence>
<dbReference type="NCBIfam" id="NF010635">
    <property type="entry name" value="PRK14032.1"/>
    <property type="match status" value="1"/>
</dbReference>
<dbReference type="InterPro" id="IPR024176">
    <property type="entry name" value="Citrate_synthase_bac-typ"/>
</dbReference>
<reference evidence="7 8" key="1">
    <citation type="journal article" date="2011" name="Stand. Genomic Sci.">
        <title>Non-contiguous finished genome sequence of Bacteroides coprosuis type strain (PC139).</title>
        <authorList>
            <person name="Land M."/>
            <person name="Held B."/>
            <person name="Gronow S."/>
            <person name="Abt B."/>
            <person name="Lucas S."/>
            <person name="Del Rio T.G."/>
            <person name="Nolan M."/>
            <person name="Tice H."/>
            <person name="Cheng J.F."/>
            <person name="Pitluck S."/>
            <person name="Liolios K."/>
            <person name="Pagani I."/>
            <person name="Ivanova N."/>
            <person name="Mavromatis K."/>
            <person name="Mikhailova N."/>
            <person name="Pati A."/>
            <person name="Tapia R."/>
            <person name="Han C."/>
            <person name="Goodwin L."/>
            <person name="Chen A."/>
            <person name="Palaniappan K."/>
            <person name="Hauser L."/>
            <person name="Brambilla E.M."/>
            <person name="Rohde M."/>
            <person name="Goker M."/>
            <person name="Detter J.C."/>
            <person name="Woyke T."/>
            <person name="Bristow J."/>
            <person name="Eisen J.A."/>
            <person name="Markowitz V."/>
            <person name="Hugenholtz P."/>
            <person name="Kyrpides N.C."/>
            <person name="Klenk H.P."/>
            <person name="Lapidus A."/>
        </authorList>
    </citation>
    <scope>NUCLEOTIDE SEQUENCE</scope>
    <source>
        <strain evidence="7 8">DSM 18011</strain>
    </source>
</reference>
<dbReference type="PRINTS" id="PR00143">
    <property type="entry name" value="CITRTSNTHASE"/>
</dbReference>
<dbReference type="Gene3D" id="1.10.580.10">
    <property type="entry name" value="Citrate Synthase, domain 1"/>
    <property type="match status" value="1"/>
</dbReference>
<dbReference type="Proteomes" id="UP000018439">
    <property type="component" value="Chromosome"/>
</dbReference>
<dbReference type="GO" id="GO:0006099">
    <property type="term" value="P:tricarboxylic acid cycle"/>
    <property type="evidence" value="ECO:0007669"/>
    <property type="project" value="UniProtKB-UniPathway"/>
</dbReference>
<evidence type="ECO:0000313" key="8">
    <source>
        <dbReference type="Proteomes" id="UP000018439"/>
    </source>
</evidence>
<name>F3ZP72_9BACE</name>
<dbReference type="eggNOG" id="COG0372">
    <property type="taxonomic scope" value="Bacteria"/>
</dbReference>
<comment type="pathway">
    <text evidence="1">Carbohydrate metabolism; tricarboxylic acid cycle; isocitrate from oxaloacetate: step 1/2.</text>
</comment>
<evidence type="ECO:0000313" key="7">
    <source>
        <dbReference type="EMBL" id="EGJ70299.1"/>
    </source>
</evidence>
<dbReference type="AlphaFoldDB" id="F3ZP72"/>
<dbReference type="PIRSF" id="PIRSF001369">
    <property type="entry name" value="Citrate_synth"/>
    <property type="match status" value="1"/>
</dbReference>
<evidence type="ECO:0000256" key="3">
    <source>
        <dbReference type="ARBA" id="ARBA00022679"/>
    </source>
</evidence>
<dbReference type="InterPro" id="IPR002020">
    <property type="entry name" value="Citrate_synthase"/>
</dbReference>
<evidence type="ECO:0000256" key="5">
    <source>
        <dbReference type="PIRNR" id="PIRNR001369"/>
    </source>
</evidence>
<keyword evidence="8" id="KW-1185">Reference proteome</keyword>
<feature type="active site" evidence="6">
    <location>
        <position position="324"/>
    </location>
</feature>
<dbReference type="GO" id="GO:0036440">
    <property type="term" value="F:citrate synthase activity"/>
    <property type="evidence" value="ECO:0007669"/>
    <property type="project" value="UniProtKB-EC"/>
</dbReference>
<dbReference type="HOGENOM" id="CLU_025068_2_2_10"/>
<accession>F3ZP72</accession>